<keyword evidence="2" id="KW-1185">Reference proteome</keyword>
<accession>F2GAN5</accession>
<gene>
    <name evidence="1" type="ordered locus">MADE_1019385</name>
</gene>
<name>F2GAN5_ALTMD</name>
<organism evidence="1 2">
    <name type="scientific">Alteromonas mediterranea (strain DSM 17117 / CIP 110805 / LMG 28347 / Deep ecotype)</name>
    <dbReference type="NCBI Taxonomy" id="1774373"/>
    <lineage>
        <taxon>Bacteria</taxon>
        <taxon>Pseudomonadati</taxon>
        <taxon>Pseudomonadota</taxon>
        <taxon>Gammaproteobacteria</taxon>
        <taxon>Alteromonadales</taxon>
        <taxon>Alteromonadaceae</taxon>
        <taxon>Alteromonas/Salinimonas group</taxon>
        <taxon>Alteromonas</taxon>
    </lineage>
</organism>
<evidence type="ECO:0000313" key="1">
    <source>
        <dbReference type="EMBL" id="AEA99999.1"/>
    </source>
</evidence>
<evidence type="ECO:0008006" key="3">
    <source>
        <dbReference type="Google" id="ProtNLM"/>
    </source>
</evidence>
<protein>
    <recommendedName>
        <fullName evidence="3">Acyl-CoA dehydrogenase</fullName>
    </recommendedName>
</protein>
<dbReference type="KEGG" id="amc:MADE_1019385"/>
<dbReference type="AlphaFoldDB" id="F2GAN5"/>
<dbReference type="EMBL" id="CP001103">
    <property type="protein sequence ID" value="AEA99999.1"/>
    <property type="molecule type" value="Genomic_DNA"/>
</dbReference>
<proteinExistence type="predicted"/>
<evidence type="ECO:0000313" key="2">
    <source>
        <dbReference type="Proteomes" id="UP000001870"/>
    </source>
</evidence>
<sequence>MARPHFDWQDPFQFSQLLTEEEQLIREIMNELSELGLLGATLPALLS</sequence>
<reference evidence="1 2" key="1">
    <citation type="journal article" date="2008" name="ISME J.">
        <title>Comparative genomics of two ecotypes of the marine planktonic copiotroph Alteromonas macleodii suggests alternative lifestyles associated with different kinds of particulate organic matter.</title>
        <authorList>
            <person name="Ivars-Martinez E."/>
            <person name="Martin-Cuadrado A.B."/>
            <person name="D'Auria G."/>
            <person name="Mira A."/>
            <person name="Ferriera S."/>
            <person name="Johnson J."/>
            <person name="Friedman R."/>
            <person name="Rodriguez-Valera F."/>
        </authorList>
    </citation>
    <scope>NUCLEOTIDE SEQUENCE [LARGE SCALE GENOMIC DNA]</scope>
    <source>
        <strain evidence="2">DSM 17117 / CIP 110805 / LMG 28347 / Deep ecotype</strain>
    </source>
</reference>
<dbReference type="HOGENOM" id="CLU_3163872_0_0_6"/>
<dbReference type="Proteomes" id="UP000001870">
    <property type="component" value="Chromosome"/>
</dbReference>
<reference evidence="1 2" key="2">
    <citation type="journal article" date="2015" name="Antonie Van Leeuwenhoek">
        <title>Ecophysiological diversity of a novel member of the genus Alteromonas, and description of Alteromonas mediterranea sp. nov.</title>
        <authorList>
            <person name="Ivanova E.P."/>
            <person name="Lopez-Perez M."/>
            <person name="Zabalos M."/>
            <person name="Nguyen S.H."/>
            <person name="Webb H.K."/>
            <person name="Ryan J."/>
            <person name="Lagutin K."/>
            <person name="Vyssotski M."/>
            <person name="Crawford R.J."/>
            <person name="Rodriguez-Valera F."/>
        </authorList>
    </citation>
    <scope>NUCLEOTIDE SEQUENCE [LARGE SCALE GENOMIC DNA]</scope>
    <source>
        <strain evidence="2">DSM 17117 / CIP 110805 / LMG 28347 / Deep ecotype</strain>
    </source>
</reference>